<name>A0ABV5X5P2_9MICO</name>
<organism evidence="2 3">
    <name type="scientific">Brevibacterium otitidis</name>
    <dbReference type="NCBI Taxonomy" id="53364"/>
    <lineage>
        <taxon>Bacteria</taxon>
        <taxon>Bacillati</taxon>
        <taxon>Actinomycetota</taxon>
        <taxon>Actinomycetes</taxon>
        <taxon>Micrococcales</taxon>
        <taxon>Brevibacteriaceae</taxon>
        <taxon>Brevibacterium</taxon>
    </lineage>
</organism>
<sequence length="90" mass="9334">MPADLGFELIGGACGDDASAVDDGDVVGELIGLCEILRGEQQRGAVTDELADDVPQRQPAARIQTGGRFVESGGRGVGKAGVPHVHDHHY</sequence>
<evidence type="ECO:0000313" key="2">
    <source>
        <dbReference type="EMBL" id="MFB9777453.1"/>
    </source>
</evidence>
<proteinExistence type="predicted"/>
<keyword evidence="3" id="KW-1185">Reference proteome</keyword>
<protein>
    <submittedName>
        <fullName evidence="2">Uncharacterized protein</fullName>
    </submittedName>
</protein>
<dbReference type="EMBL" id="JBHMAU010000108">
    <property type="protein sequence ID" value="MFB9777453.1"/>
    <property type="molecule type" value="Genomic_DNA"/>
</dbReference>
<dbReference type="Proteomes" id="UP001589707">
    <property type="component" value="Unassembled WGS sequence"/>
</dbReference>
<feature type="region of interest" description="Disordered" evidence="1">
    <location>
        <begin position="68"/>
        <end position="90"/>
    </location>
</feature>
<evidence type="ECO:0000313" key="3">
    <source>
        <dbReference type="Proteomes" id="UP001589707"/>
    </source>
</evidence>
<evidence type="ECO:0000256" key="1">
    <source>
        <dbReference type="SAM" id="MobiDB-lite"/>
    </source>
</evidence>
<reference evidence="2 3" key="1">
    <citation type="submission" date="2024-09" db="EMBL/GenBank/DDBJ databases">
        <authorList>
            <person name="Sun Q."/>
            <person name="Mori K."/>
        </authorList>
    </citation>
    <scope>NUCLEOTIDE SEQUENCE [LARGE SCALE GENOMIC DNA]</scope>
    <source>
        <strain evidence="2 3">JCM 11683</strain>
    </source>
</reference>
<accession>A0ABV5X5P2</accession>
<comment type="caution">
    <text evidence="2">The sequence shown here is derived from an EMBL/GenBank/DDBJ whole genome shotgun (WGS) entry which is preliminary data.</text>
</comment>
<dbReference type="RefSeq" id="WP_376841411.1">
    <property type="nucleotide sequence ID" value="NZ_JBHMAU010000108.1"/>
</dbReference>
<gene>
    <name evidence="2" type="ORF">ACFFN1_13795</name>
</gene>